<dbReference type="PANTHER" id="PTHR45750">
    <property type="entry name" value="GH11602P"/>
    <property type="match status" value="1"/>
</dbReference>
<keyword evidence="3 6" id="KW-0103">Bromodomain</keyword>
<dbReference type="GO" id="GO:0005634">
    <property type="term" value="C:nucleus"/>
    <property type="evidence" value="ECO:0007669"/>
    <property type="project" value="UniProtKB-SubCell"/>
</dbReference>
<dbReference type="AlphaFoldDB" id="A0AAD5XYN4"/>
<evidence type="ECO:0000256" key="5">
    <source>
        <dbReference type="ARBA" id="ARBA00023242"/>
    </source>
</evidence>
<feature type="domain" description="Bromo" evidence="7">
    <location>
        <begin position="300"/>
        <end position="368"/>
    </location>
</feature>
<organism evidence="9 10">
    <name type="scientific">Clydaea vesicula</name>
    <dbReference type="NCBI Taxonomy" id="447962"/>
    <lineage>
        <taxon>Eukaryota</taxon>
        <taxon>Fungi</taxon>
        <taxon>Fungi incertae sedis</taxon>
        <taxon>Chytridiomycota</taxon>
        <taxon>Chytridiomycota incertae sedis</taxon>
        <taxon>Chytridiomycetes</taxon>
        <taxon>Lobulomycetales</taxon>
        <taxon>Lobulomycetaceae</taxon>
        <taxon>Clydaea</taxon>
    </lineage>
</organism>
<dbReference type="GO" id="GO:0000123">
    <property type="term" value="C:histone acetyltransferase complex"/>
    <property type="evidence" value="ECO:0007669"/>
    <property type="project" value="TreeGrafter"/>
</dbReference>
<dbReference type="Gene3D" id="3.40.630.30">
    <property type="match status" value="1"/>
</dbReference>
<evidence type="ECO:0000313" key="10">
    <source>
        <dbReference type="Proteomes" id="UP001211065"/>
    </source>
</evidence>
<dbReference type="Pfam" id="PF00439">
    <property type="entry name" value="Bromodomain"/>
    <property type="match status" value="1"/>
</dbReference>
<keyword evidence="10" id="KW-1185">Reference proteome</keyword>
<dbReference type="GO" id="GO:0010484">
    <property type="term" value="F:histone H3 acetyltransferase activity"/>
    <property type="evidence" value="ECO:0007669"/>
    <property type="project" value="TreeGrafter"/>
</dbReference>
<evidence type="ECO:0000256" key="6">
    <source>
        <dbReference type="PROSITE-ProRule" id="PRU00035"/>
    </source>
</evidence>
<keyword evidence="4" id="KW-0010">Activator</keyword>
<evidence type="ECO:0000256" key="2">
    <source>
        <dbReference type="ARBA" id="ARBA00008607"/>
    </source>
</evidence>
<dbReference type="InterPro" id="IPR001487">
    <property type="entry name" value="Bromodomain"/>
</dbReference>
<dbReference type="Pfam" id="PF00583">
    <property type="entry name" value="Acetyltransf_1"/>
    <property type="match status" value="1"/>
</dbReference>
<dbReference type="InterPro" id="IPR016181">
    <property type="entry name" value="Acyl_CoA_acyltransferase"/>
</dbReference>
<comment type="caution">
    <text evidence="9">The sequence shown here is derived from an EMBL/GenBank/DDBJ whole genome shotgun (WGS) entry which is preliminary data.</text>
</comment>
<keyword evidence="5" id="KW-0539">Nucleus</keyword>
<dbReference type="InterPro" id="IPR037800">
    <property type="entry name" value="GCN5"/>
</dbReference>
<dbReference type="Proteomes" id="UP001211065">
    <property type="component" value="Unassembled WGS sequence"/>
</dbReference>
<dbReference type="SUPFAM" id="SSF47370">
    <property type="entry name" value="Bromodomain"/>
    <property type="match status" value="1"/>
</dbReference>
<dbReference type="GO" id="GO:0045944">
    <property type="term" value="P:positive regulation of transcription by RNA polymerase II"/>
    <property type="evidence" value="ECO:0007669"/>
    <property type="project" value="TreeGrafter"/>
</dbReference>
<comment type="similarity">
    <text evidence="2">Belongs to the acetyltransferase family. GCN5 subfamily.</text>
</comment>
<gene>
    <name evidence="9" type="primary">GCN5</name>
    <name evidence="9" type="ORF">HK099_004077</name>
</gene>
<dbReference type="CDD" id="cd05509">
    <property type="entry name" value="Bromo_gcn5_like"/>
    <property type="match status" value="1"/>
</dbReference>
<comment type="subcellular location">
    <subcellularLocation>
        <location evidence="1">Nucleus</location>
    </subcellularLocation>
</comment>
<evidence type="ECO:0000256" key="4">
    <source>
        <dbReference type="ARBA" id="ARBA00023159"/>
    </source>
</evidence>
<dbReference type="InterPro" id="IPR036427">
    <property type="entry name" value="Bromodomain-like_sf"/>
</dbReference>
<evidence type="ECO:0000313" key="9">
    <source>
        <dbReference type="EMBL" id="KAJ3226808.1"/>
    </source>
</evidence>
<protein>
    <submittedName>
        <fullName evidence="9">Histone acetyltransferase</fullName>
    </submittedName>
</protein>
<evidence type="ECO:0000259" key="7">
    <source>
        <dbReference type="PROSITE" id="PS50014"/>
    </source>
</evidence>
<evidence type="ECO:0000256" key="3">
    <source>
        <dbReference type="ARBA" id="ARBA00023117"/>
    </source>
</evidence>
<dbReference type="CDD" id="cd04301">
    <property type="entry name" value="NAT_SF"/>
    <property type="match status" value="1"/>
</dbReference>
<dbReference type="EMBL" id="JADGJW010000028">
    <property type="protein sequence ID" value="KAJ3226808.1"/>
    <property type="molecule type" value="Genomic_DNA"/>
</dbReference>
<dbReference type="PROSITE" id="PS51186">
    <property type="entry name" value="GNAT"/>
    <property type="match status" value="1"/>
</dbReference>
<dbReference type="PROSITE" id="PS50014">
    <property type="entry name" value="BROMODOMAIN_2"/>
    <property type="match status" value="1"/>
</dbReference>
<dbReference type="Gene3D" id="1.20.920.10">
    <property type="entry name" value="Bromodomain-like"/>
    <property type="match status" value="1"/>
</dbReference>
<dbReference type="InterPro" id="IPR000182">
    <property type="entry name" value="GNAT_dom"/>
</dbReference>
<reference evidence="9" key="1">
    <citation type="submission" date="2020-05" db="EMBL/GenBank/DDBJ databases">
        <title>Phylogenomic resolution of chytrid fungi.</title>
        <authorList>
            <person name="Stajich J.E."/>
            <person name="Amses K."/>
            <person name="Simmons R."/>
            <person name="Seto K."/>
            <person name="Myers J."/>
            <person name="Bonds A."/>
            <person name="Quandt C.A."/>
            <person name="Barry K."/>
            <person name="Liu P."/>
            <person name="Grigoriev I."/>
            <person name="Longcore J.E."/>
            <person name="James T.Y."/>
        </authorList>
    </citation>
    <scope>NUCLEOTIDE SEQUENCE</scope>
    <source>
        <strain evidence="9">JEL0476</strain>
    </source>
</reference>
<dbReference type="SMART" id="SM00297">
    <property type="entry name" value="BROMO"/>
    <property type="match status" value="1"/>
</dbReference>
<proteinExistence type="inferred from homology"/>
<feature type="domain" description="N-acetyltransferase" evidence="8">
    <location>
        <begin position="56"/>
        <end position="212"/>
    </location>
</feature>
<dbReference type="PANTHER" id="PTHR45750:SF3">
    <property type="entry name" value="HISTONE ACETYLTRANSFERASE"/>
    <property type="match status" value="1"/>
</dbReference>
<dbReference type="SUPFAM" id="SSF55729">
    <property type="entry name" value="Acyl-CoA N-acyltransferases (Nat)"/>
    <property type="match status" value="1"/>
</dbReference>
<evidence type="ECO:0000259" key="8">
    <source>
        <dbReference type="PROSITE" id="PS51186"/>
    </source>
</evidence>
<evidence type="ECO:0000256" key="1">
    <source>
        <dbReference type="ARBA" id="ARBA00004123"/>
    </source>
</evidence>
<accession>A0AAD5XYN4</accession>
<dbReference type="PRINTS" id="PR00503">
    <property type="entry name" value="BROMODOMAIN"/>
</dbReference>
<name>A0AAD5XYN4_9FUNG</name>
<sequence>MNPLDLSIVKTEQIKREREEDSTLTKDQNVEIENNLIPTSKRFKKLALEEERDGTIEFQAISNDGTRQNLITLTGLKNIICKQLPAMPKEYISRLVYDRNHYSLALVKKEPFKVLGGICYRPFVNRKFAEIVFLAIDSSEQEKGYGSRLMSHTKDYVRFAHDVHYFLTCADNNAVGYFKKQGFTAEITLDKSVWVGYIKDYEGSTLMQCSMLPRVEYLEAYELIVAQRTAVFKKISQISKSHIIHNGLDCFKQGKTIQPEDIPGVKGAGYTKELSKMVAMSQRKKSPLYRVLKRILDEAREHKSSWPFLEPVSGVPSYYELITHPMDLGTMTKKVENDEYKSVESFQSDLQLIFDNCKKFNAPGTKYNKAALGLEKFCKDKISKLCANL</sequence>